<evidence type="ECO:0000313" key="3">
    <source>
        <dbReference type="Proteomes" id="UP000330807"/>
    </source>
</evidence>
<dbReference type="RefSeq" id="WP_152078986.1">
    <property type="nucleotide sequence ID" value="NZ_CABWIH010000036.1"/>
</dbReference>
<name>A0A5K1J0F9_9ACTN</name>
<dbReference type="AlphaFoldDB" id="A0A5K1J0F9"/>
<organism evidence="2 3">
    <name type="scientific">Collinsella aerofaciens</name>
    <dbReference type="NCBI Taxonomy" id="74426"/>
    <lineage>
        <taxon>Bacteria</taxon>
        <taxon>Bacillati</taxon>
        <taxon>Actinomycetota</taxon>
        <taxon>Coriobacteriia</taxon>
        <taxon>Coriobacteriales</taxon>
        <taxon>Coriobacteriaceae</taxon>
        <taxon>Collinsella</taxon>
    </lineage>
</organism>
<dbReference type="Gene3D" id="2.160.20.120">
    <property type="match status" value="1"/>
</dbReference>
<evidence type="ECO:0000313" key="2">
    <source>
        <dbReference type="EMBL" id="VWL95365.1"/>
    </source>
</evidence>
<reference evidence="2 3" key="1">
    <citation type="submission" date="2019-10" db="EMBL/GenBank/DDBJ databases">
        <authorList>
            <person name="Wolf R A."/>
        </authorList>
    </citation>
    <scope>NUCLEOTIDE SEQUENCE [LARGE SCALE GENOMIC DNA]</scope>
    <source>
        <strain evidence="2">Collinsella_aerofaciens_AK_138A</strain>
    </source>
</reference>
<feature type="domain" description="DUF4097" evidence="1">
    <location>
        <begin position="88"/>
        <end position="266"/>
    </location>
</feature>
<evidence type="ECO:0000259" key="1">
    <source>
        <dbReference type="Pfam" id="PF13349"/>
    </source>
</evidence>
<protein>
    <recommendedName>
        <fullName evidence="1">DUF4097 domain-containing protein</fullName>
    </recommendedName>
</protein>
<dbReference type="InterPro" id="IPR025164">
    <property type="entry name" value="Toastrack_DUF4097"/>
</dbReference>
<sequence>MMKLSHESKVRLGVGIGAFVLIIGLVFGISRILIHFDEPWNLGAVAIDWPGKGSGNVAIDWPGKGGGNYSARPQQLSSETFDADAFTSLDLDVTSGTVEVKHVSGGPVRVIESGRVAKGVSASDAATQNLVEVKGSTLKIGQFDCDDERAIDRTVTVELPREVADNLVGITANVGLGDLTVTGIACHDLNLTLDSGDVEFTGTVTDTLNAEVGLGDATFELNQAPAKSMDVSVGTGDVEITVPNSTGFKASLTLGCGDFESDFLPDNYDGEMVSGLEFDNGDKSATYRFEVGLGDMSFDSE</sequence>
<proteinExistence type="predicted"/>
<dbReference type="Proteomes" id="UP000330807">
    <property type="component" value="Unassembled WGS sequence"/>
</dbReference>
<dbReference type="Pfam" id="PF13349">
    <property type="entry name" value="DUF4097"/>
    <property type="match status" value="1"/>
</dbReference>
<dbReference type="EMBL" id="CABWIH010000036">
    <property type="protein sequence ID" value="VWL95365.1"/>
    <property type="molecule type" value="Genomic_DNA"/>
</dbReference>
<gene>
    <name evidence="2" type="ORF">LMKDKBCB_01813</name>
</gene>
<accession>A0A5K1J0F9</accession>